<keyword evidence="3" id="KW-1185">Reference proteome</keyword>
<evidence type="ECO:0000313" key="3">
    <source>
        <dbReference type="Proteomes" id="UP001285855"/>
    </source>
</evidence>
<dbReference type="SUPFAM" id="SSF160574">
    <property type="entry name" value="BT0923-like"/>
    <property type="match status" value="1"/>
</dbReference>
<dbReference type="Proteomes" id="UP001285855">
    <property type="component" value="Unassembled WGS sequence"/>
</dbReference>
<organism evidence="2 3">
    <name type="scientific">Winogradskyella aquimaris</name>
    <dbReference type="NCBI Taxonomy" id="864074"/>
    <lineage>
        <taxon>Bacteria</taxon>
        <taxon>Pseudomonadati</taxon>
        <taxon>Bacteroidota</taxon>
        <taxon>Flavobacteriia</taxon>
        <taxon>Flavobacteriales</taxon>
        <taxon>Flavobacteriaceae</taxon>
        <taxon>Winogradskyella</taxon>
    </lineage>
</organism>
<feature type="chain" id="PRO_5046236708" description="Beta-lactamase-inhibitor-like, PepSY-like" evidence="1">
    <location>
        <begin position="19"/>
        <end position="192"/>
    </location>
</feature>
<gene>
    <name evidence="2" type="ORF">SNF14_00910</name>
</gene>
<proteinExistence type="predicted"/>
<reference evidence="2 3" key="1">
    <citation type="submission" date="2023-11" db="EMBL/GenBank/DDBJ databases">
        <title>Winogradskyella pelagius sp. nov., isolated from coastal sediment.</title>
        <authorList>
            <person name="Li F."/>
        </authorList>
    </citation>
    <scope>NUCLEOTIDE SEQUENCE [LARGE SCALE GENOMIC DNA]</scope>
    <source>
        <strain evidence="2 3">KCTC 23502</strain>
    </source>
</reference>
<keyword evidence="1" id="KW-0732">Signal</keyword>
<comment type="caution">
    <text evidence="2">The sequence shown here is derived from an EMBL/GenBank/DDBJ whole genome shotgun (WGS) entry which is preliminary data.</text>
</comment>
<protein>
    <recommendedName>
        <fullName evidence="4">Beta-lactamase-inhibitor-like, PepSY-like</fullName>
    </recommendedName>
</protein>
<sequence length="192" mass="22626">MKFKAVLILLSISSFVFSQTKNEKEERISESDFPTKALEVVKHLPEKCKRLKFYKETDGDTYSFEVKFKYKGNRYSLEFYNDGRIEDIEVLTKFKNLKDDVRGDISNYFKASFSKYRFIKVQEQFVKPSELEDTTFVNDVLDNTSKVSPNFEIIAEVKSDTNHDIREFTFNHSGEIVDFRILNPASYEHVLY</sequence>
<evidence type="ECO:0000313" key="2">
    <source>
        <dbReference type="EMBL" id="MDY2585882.1"/>
    </source>
</evidence>
<accession>A0ABU5EI88</accession>
<dbReference type="RefSeq" id="WP_320554268.1">
    <property type="nucleotide sequence ID" value="NZ_JAXDAE010000001.1"/>
</dbReference>
<name>A0ABU5EI88_9FLAO</name>
<evidence type="ECO:0000256" key="1">
    <source>
        <dbReference type="SAM" id="SignalP"/>
    </source>
</evidence>
<evidence type="ECO:0008006" key="4">
    <source>
        <dbReference type="Google" id="ProtNLM"/>
    </source>
</evidence>
<dbReference type="EMBL" id="JAXDAE010000001">
    <property type="protein sequence ID" value="MDY2585882.1"/>
    <property type="molecule type" value="Genomic_DNA"/>
</dbReference>
<feature type="signal peptide" evidence="1">
    <location>
        <begin position="1"/>
        <end position="18"/>
    </location>
</feature>